<accession>A0A837D9D6</accession>
<dbReference type="GO" id="GO:0016853">
    <property type="term" value="F:isomerase activity"/>
    <property type="evidence" value="ECO:0007669"/>
    <property type="project" value="UniProtKB-KW"/>
</dbReference>
<keyword evidence="2" id="KW-0413">Isomerase</keyword>
<evidence type="ECO:0000313" key="3">
    <source>
        <dbReference type="Proteomes" id="UP000030848"/>
    </source>
</evidence>
<name>A0A837D9D6_9PSEU</name>
<dbReference type="InterPro" id="IPR037401">
    <property type="entry name" value="SnoaL-like"/>
</dbReference>
<dbReference type="Gene3D" id="3.10.450.50">
    <property type="match status" value="1"/>
</dbReference>
<dbReference type="Pfam" id="PF12680">
    <property type="entry name" value="SnoaL_2"/>
    <property type="match status" value="1"/>
</dbReference>
<dbReference type="InterPro" id="IPR032710">
    <property type="entry name" value="NTF2-like_dom_sf"/>
</dbReference>
<gene>
    <name evidence="2" type="ORF">MINT15_32160</name>
</gene>
<reference evidence="2 3" key="1">
    <citation type="submission" date="2014-10" db="EMBL/GenBank/DDBJ databases">
        <title>Genome sequence of Micropolyspora internatus JCM3315.</title>
        <authorList>
            <person name="Shin S.-K."/>
            <person name="Yi H."/>
        </authorList>
    </citation>
    <scope>NUCLEOTIDE SEQUENCE [LARGE SCALE GENOMIC DNA]</scope>
    <source>
        <strain evidence="2 3">JCM 3315</strain>
    </source>
</reference>
<sequence>MSGHGKVEREKAMRPEDLTRLFVERSNAGDAAGVAALYEEDAVLAYPPGKQTVGRAAIQVLWEKVLADRPHFEQETPLPTLISGDIALTSTEPKDGVGARAQVVRRQPDGSWLRVLDQPEFVSRAE</sequence>
<organism evidence="2 3">
    <name type="scientific">Saccharomonospora viridis</name>
    <dbReference type="NCBI Taxonomy" id="1852"/>
    <lineage>
        <taxon>Bacteria</taxon>
        <taxon>Bacillati</taxon>
        <taxon>Actinomycetota</taxon>
        <taxon>Actinomycetes</taxon>
        <taxon>Pseudonocardiales</taxon>
        <taxon>Pseudonocardiaceae</taxon>
        <taxon>Saccharomonospora</taxon>
    </lineage>
</organism>
<proteinExistence type="predicted"/>
<protein>
    <submittedName>
        <fullName evidence="2">Ketosteroid isomerase</fullName>
    </submittedName>
</protein>
<dbReference type="EMBL" id="JRZE01000006">
    <property type="protein sequence ID" value="KHF43014.1"/>
    <property type="molecule type" value="Genomic_DNA"/>
</dbReference>
<feature type="domain" description="SnoaL-like" evidence="1">
    <location>
        <begin position="21"/>
        <end position="92"/>
    </location>
</feature>
<dbReference type="SUPFAM" id="SSF54427">
    <property type="entry name" value="NTF2-like"/>
    <property type="match status" value="1"/>
</dbReference>
<dbReference type="Proteomes" id="UP000030848">
    <property type="component" value="Unassembled WGS sequence"/>
</dbReference>
<dbReference type="RefSeq" id="WP_197054565.1">
    <property type="nucleotide sequence ID" value="NZ_FOWS01000001.1"/>
</dbReference>
<evidence type="ECO:0000313" key="2">
    <source>
        <dbReference type="EMBL" id="KHF43014.1"/>
    </source>
</evidence>
<evidence type="ECO:0000259" key="1">
    <source>
        <dbReference type="Pfam" id="PF12680"/>
    </source>
</evidence>
<comment type="caution">
    <text evidence="2">The sequence shown here is derived from an EMBL/GenBank/DDBJ whole genome shotgun (WGS) entry which is preliminary data.</text>
</comment>
<dbReference type="AlphaFoldDB" id="A0A837D9D6"/>